<feature type="transmembrane region" description="Helical" evidence="13">
    <location>
        <begin position="78"/>
        <end position="99"/>
    </location>
</feature>
<evidence type="ECO:0000256" key="10">
    <source>
        <dbReference type="ARBA" id="ARBA00044770"/>
    </source>
</evidence>
<gene>
    <name evidence="14" type="ORF">UFOPK1684_00017</name>
</gene>
<sequence length="417" mass="44237">MVHFEREEGGDVTTVVRRPSSSPADKPRVVVSVRRLFRAESGEYVVMVATVLFLVAFGLVMVLSSSFVGSALGNDGNFFATFLRQAFWAVLGVPLMLIVSRLRPIQIKRATPAVFLGALVFQALVFSALGITAGGNRNWINIAGFSGQPSEILKVALIAWMAAILSNRLHRLHDYRVLLSPLAVGVGVALALVIAGRDLGTVGIMTMIALGVSFLAGVRLSHLAAVMGALGAFLGIAAVLSPSRVARIMTWFSGCTEADYLTTCWQSVHSTYALGSGGLLGVGLGNSRAKWSWLPAAETDFIFAIVGEELGLAGTTLVIVAFVVLAIAMTRMVRAQQDPFARIVTGGVMVWLIGQALVNIAVVLELLPVLGVPLPFMSVGGSALLSSLIAIGLVMALNRTGSESVSDYRERRRTGTR</sequence>
<keyword evidence="5" id="KW-0133">Cell shape</keyword>
<proteinExistence type="predicted"/>
<feature type="transmembrane region" description="Helical" evidence="13">
    <location>
        <begin position="223"/>
        <end position="241"/>
    </location>
</feature>
<dbReference type="GO" id="GO:0009252">
    <property type="term" value="P:peptidoglycan biosynthetic process"/>
    <property type="evidence" value="ECO:0007669"/>
    <property type="project" value="UniProtKB-KW"/>
</dbReference>
<feature type="transmembrane region" description="Helical" evidence="13">
    <location>
        <begin position="301"/>
        <end position="328"/>
    </location>
</feature>
<evidence type="ECO:0000256" key="1">
    <source>
        <dbReference type="ARBA" id="ARBA00004141"/>
    </source>
</evidence>
<evidence type="ECO:0000256" key="4">
    <source>
        <dbReference type="ARBA" id="ARBA00022692"/>
    </source>
</evidence>
<protein>
    <recommendedName>
        <fullName evidence="10">peptidoglycan glycosyltransferase</fullName>
        <ecNumber evidence="10">2.4.99.28</ecNumber>
    </recommendedName>
    <alternativeName>
        <fullName evidence="9">Peptidoglycan polymerase</fullName>
    </alternativeName>
</protein>
<keyword evidence="2" id="KW-0328">Glycosyltransferase</keyword>
<keyword evidence="4 13" id="KW-0812">Transmembrane</keyword>
<dbReference type="GO" id="GO:0032153">
    <property type="term" value="C:cell division site"/>
    <property type="evidence" value="ECO:0007669"/>
    <property type="project" value="TreeGrafter"/>
</dbReference>
<evidence type="ECO:0000256" key="13">
    <source>
        <dbReference type="SAM" id="Phobius"/>
    </source>
</evidence>
<feature type="transmembrane region" description="Helical" evidence="13">
    <location>
        <begin position="44"/>
        <end position="72"/>
    </location>
</feature>
<dbReference type="Pfam" id="PF01098">
    <property type="entry name" value="FTSW_RODA_SPOVE"/>
    <property type="match status" value="1"/>
</dbReference>
<organism evidence="14">
    <name type="scientific">freshwater metagenome</name>
    <dbReference type="NCBI Taxonomy" id="449393"/>
    <lineage>
        <taxon>unclassified sequences</taxon>
        <taxon>metagenomes</taxon>
        <taxon>ecological metagenomes</taxon>
    </lineage>
</organism>
<dbReference type="EC" id="2.4.99.28" evidence="10"/>
<evidence type="ECO:0000256" key="9">
    <source>
        <dbReference type="ARBA" id="ARBA00032370"/>
    </source>
</evidence>
<dbReference type="EMBL" id="CAEZTM010000001">
    <property type="protein sequence ID" value="CAB4560192.1"/>
    <property type="molecule type" value="Genomic_DNA"/>
</dbReference>
<feature type="transmembrane region" description="Helical" evidence="13">
    <location>
        <begin position="152"/>
        <end position="170"/>
    </location>
</feature>
<evidence type="ECO:0000256" key="7">
    <source>
        <dbReference type="ARBA" id="ARBA00022989"/>
    </source>
</evidence>
<feature type="transmembrane region" description="Helical" evidence="13">
    <location>
        <begin position="177"/>
        <end position="195"/>
    </location>
</feature>
<reference evidence="14" key="1">
    <citation type="submission" date="2020-05" db="EMBL/GenBank/DDBJ databases">
        <authorList>
            <person name="Chiriac C."/>
            <person name="Salcher M."/>
            <person name="Ghai R."/>
            <person name="Kavagutti S V."/>
        </authorList>
    </citation>
    <scope>NUCLEOTIDE SEQUENCE</scope>
</reference>
<comment type="subcellular location">
    <subcellularLocation>
        <location evidence="1">Membrane</location>
        <topology evidence="1">Multi-pass membrane protein</topology>
    </subcellularLocation>
</comment>
<dbReference type="PANTHER" id="PTHR30474:SF2">
    <property type="entry name" value="PEPTIDOGLYCAN GLYCOSYLTRANSFERASE FTSW-RELATED"/>
    <property type="match status" value="1"/>
</dbReference>
<evidence type="ECO:0000256" key="2">
    <source>
        <dbReference type="ARBA" id="ARBA00022676"/>
    </source>
</evidence>
<dbReference type="GO" id="GO:0015648">
    <property type="term" value="F:lipid-linked peptidoglycan transporter activity"/>
    <property type="evidence" value="ECO:0007669"/>
    <property type="project" value="TreeGrafter"/>
</dbReference>
<dbReference type="AlphaFoldDB" id="A0A6J6D8L8"/>
<keyword evidence="3" id="KW-0808">Transferase</keyword>
<feature type="transmembrane region" description="Helical" evidence="13">
    <location>
        <begin position="111"/>
        <end position="132"/>
    </location>
</feature>
<feature type="transmembrane region" description="Helical" evidence="13">
    <location>
        <begin position="340"/>
        <end position="364"/>
    </location>
</feature>
<feature type="transmembrane region" description="Helical" evidence="13">
    <location>
        <begin position="201"/>
        <end position="218"/>
    </location>
</feature>
<comment type="catalytic activity">
    <reaction evidence="11">
        <text>[GlcNAc-(1-&gt;4)-Mur2Ac(oyl-L-Ala-gamma-D-Glu-L-Lys-D-Ala-D-Ala)](n)-di-trans,octa-cis-undecaprenyl diphosphate + beta-D-GlcNAc-(1-&gt;4)-Mur2Ac(oyl-L-Ala-gamma-D-Glu-L-Lys-D-Ala-D-Ala)-di-trans,octa-cis-undecaprenyl diphosphate = [GlcNAc-(1-&gt;4)-Mur2Ac(oyl-L-Ala-gamma-D-Glu-L-Lys-D-Ala-D-Ala)](n+1)-di-trans,octa-cis-undecaprenyl diphosphate + di-trans,octa-cis-undecaprenyl diphosphate + H(+)</text>
        <dbReference type="Rhea" id="RHEA:23708"/>
        <dbReference type="Rhea" id="RHEA-COMP:9602"/>
        <dbReference type="Rhea" id="RHEA-COMP:9603"/>
        <dbReference type="ChEBI" id="CHEBI:15378"/>
        <dbReference type="ChEBI" id="CHEBI:58405"/>
        <dbReference type="ChEBI" id="CHEBI:60033"/>
        <dbReference type="ChEBI" id="CHEBI:78435"/>
        <dbReference type="EC" id="2.4.99.28"/>
    </reaction>
</comment>
<accession>A0A6J6D8L8</accession>
<evidence type="ECO:0000256" key="5">
    <source>
        <dbReference type="ARBA" id="ARBA00022960"/>
    </source>
</evidence>
<evidence type="ECO:0000256" key="6">
    <source>
        <dbReference type="ARBA" id="ARBA00022984"/>
    </source>
</evidence>
<dbReference type="GO" id="GO:0008955">
    <property type="term" value="F:peptidoglycan glycosyltransferase activity"/>
    <property type="evidence" value="ECO:0007669"/>
    <property type="project" value="UniProtKB-EC"/>
</dbReference>
<dbReference type="GO" id="GO:0051301">
    <property type="term" value="P:cell division"/>
    <property type="evidence" value="ECO:0007669"/>
    <property type="project" value="InterPro"/>
</dbReference>
<keyword evidence="8 13" id="KW-0472">Membrane</keyword>
<evidence type="ECO:0000313" key="14">
    <source>
        <dbReference type="EMBL" id="CAB4560192.1"/>
    </source>
</evidence>
<keyword evidence="6" id="KW-0573">Peptidoglycan synthesis</keyword>
<feature type="region of interest" description="Disordered" evidence="12">
    <location>
        <begin position="1"/>
        <end position="25"/>
    </location>
</feature>
<evidence type="ECO:0000256" key="3">
    <source>
        <dbReference type="ARBA" id="ARBA00022679"/>
    </source>
</evidence>
<feature type="transmembrane region" description="Helical" evidence="13">
    <location>
        <begin position="376"/>
        <end position="397"/>
    </location>
</feature>
<dbReference type="GO" id="GO:0005886">
    <property type="term" value="C:plasma membrane"/>
    <property type="evidence" value="ECO:0007669"/>
    <property type="project" value="TreeGrafter"/>
</dbReference>
<evidence type="ECO:0000256" key="8">
    <source>
        <dbReference type="ARBA" id="ARBA00023136"/>
    </source>
</evidence>
<name>A0A6J6D8L8_9ZZZZ</name>
<evidence type="ECO:0000256" key="12">
    <source>
        <dbReference type="SAM" id="MobiDB-lite"/>
    </source>
</evidence>
<dbReference type="InterPro" id="IPR001182">
    <property type="entry name" value="FtsW/RodA"/>
</dbReference>
<dbReference type="PANTHER" id="PTHR30474">
    <property type="entry name" value="CELL CYCLE PROTEIN"/>
    <property type="match status" value="1"/>
</dbReference>
<dbReference type="GO" id="GO:0008360">
    <property type="term" value="P:regulation of cell shape"/>
    <property type="evidence" value="ECO:0007669"/>
    <property type="project" value="UniProtKB-KW"/>
</dbReference>
<evidence type="ECO:0000256" key="11">
    <source>
        <dbReference type="ARBA" id="ARBA00049902"/>
    </source>
</evidence>
<keyword evidence="7 13" id="KW-1133">Transmembrane helix</keyword>